<evidence type="ECO:0000313" key="3">
    <source>
        <dbReference type="EMBL" id="CAD7225115.1"/>
    </source>
</evidence>
<dbReference type="InterPro" id="IPR012674">
    <property type="entry name" value="Calycin"/>
</dbReference>
<dbReference type="Gene3D" id="2.40.128.20">
    <property type="match status" value="1"/>
</dbReference>
<evidence type="ECO:0000256" key="1">
    <source>
        <dbReference type="SAM" id="MobiDB-lite"/>
    </source>
</evidence>
<protein>
    <submittedName>
        <fullName evidence="3">Uncharacterized protein</fullName>
    </submittedName>
</protein>
<dbReference type="SUPFAM" id="SSF50814">
    <property type="entry name" value="Lipocalins"/>
    <property type="match status" value="1"/>
</dbReference>
<proteinExistence type="predicted"/>
<feature type="chain" id="PRO_5043703061" evidence="2">
    <location>
        <begin position="22"/>
        <end position="299"/>
    </location>
</feature>
<gene>
    <name evidence="3" type="ORF">CTOB1V02_LOCUS3062</name>
</gene>
<dbReference type="OrthoDB" id="6728016at2759"/>
<accession>A0A7R8ZIK7</accession>
<organism evidence="3">
    <name type="scientific">Cyprideis torosa</name>
    <dbReference type="NCBI Taxonomy" id="163714"/>
    <lineage>
        <taxon>Eukaryota</taxon>
        <taxon>Metazoa</taxon>
        <taxon>Ecdysozoa</taxon>
        <taxon>Arthropoda</taxon>
        <taxon>Crustacea</taxon>
        <taxon>Oligostraca</taxon>
        <taxon>Ostracoda</taxon>
        <taxon>Podocopa</taxon>
        <taxon>Podocopida</taxon>
        <taxon>Cytherocopina</taxon>
        <taxon>Cytheroidea</taxon>
        <taxon>Cytherideidae</taxon>
        <taxon>Cyprideis</taxon>
    </lineage>
</organism>
<dbReference type="EMBL" id="OB660504">
    <property type="protein sequence ID" value="CAD7225115.1"/>
    <property type="molecule type" value="Genomic_DNA"/>
</dbReference>
<keyword evidence="2" id="KW-0732">Signal</keyword>
<reference evidence="3" key="1">
    <citation type="submission" date="2020-11" db="EMBL/GenBank/DDBJ databases">
        <authorList>
            <person name="Tran Van P."/>
        </authorList>
    </citation>
    <scope>NUCLEOTIDE SEQUENCE</scope>
</reference>
<evidence type="ECO:0000256" key="2">
    <source>
        <dbReference type="SAM" id="SignalP"/>
    </source>
</evidence>
<feature type="signal peptide" evidence="2">
    <location>
        <begin position="1"/>
        <end position="21"/>
    </location>
</feature>
<feature type="compositionally biased region" description="Polar residues" evidence="1">
    <location>
        <begin position="276"/>
        <end position="287"/>
    </location>
</feature>
<sequence>METKYLVIFAVFYHCASIVVGVPAPHLRDFGRNDPINMCPPKESIPYMKDFNLEQMLGSWFVYAKTRVDHTTCLVDIFFKNDENNYHIQSRRLVKGPDGFNLEWKDDRKVGSGSDGGAMSVALSGITSAVLNHQGNYYVLDTDYENYATIFECEDASMVVVAGRAYSGSILVKSLAWAEENQNIIEEQRQKIFGIDSNGISWSNPERDLSVVSHEGCDINVFSWTIPDVSGLLNRGIDEIIKLFNNEGGIVVPENPDDAETFNGSPQPLPNPSTPVDPSNGNPSFNPSKPEVSDNEVNI</sequence>
<name>A0A7R8ZIK7_9CRUS</name>
<feature type="region of interest" description="Disordered" evidence="1">
    <location>
        <begin position="252"/>
        <end position="299"/>
    </location>
</feature>
<dbReference type="AlphaFoldDB" id="A0A7R8ZIK7"/>